<sequence>MSQHVRVRDLLEERAAAIRAGDADRLVADYLPDAVTFTMAPPLKHTAPEVTDPEAMRAWFATFDSAVDYEMRDLEITVEGDLAFCHSLNRMSAVPQGRTEAFDLWFRSTVCLRHVDGAWRIAHEHESTPFYMDGNFGAALDLKP</sequence>
<comment type="caution">
    <text evidence="2">The sequence shown here is derived from an EMBL/GenBank/DDBJ whole genome shotgun (WGS) entry which is preliminary data.</text>
</comment>
<dbReference type="GO" id="GO:0016853">
    <property type="term" value="F:isomerase activity"/>
    <property type="evidence" value="ECO:0007669"/>
    <property type="project" value="UniProtKB-KW"/>
</dbReference>
<dbReference type="RefSeq" id="WP_184919090.1">
    <property type="nucleotide sequence ID" value="NZ_JACHMO010000001.1"/>
</dbReference>
<dbReference type="EMBL" id="JACHMO010000001">
    <property type="protein sequence ID" value="MBB5802409.1"/>
    <property type="molecule type" value="Genomic_DNA"/>
</dbReference>
<dbReference type="Gene3D" id="3.10.450.50">
    <property type="match status" value="1"/>
</dbReference>
<keyword evidence="2" id="KW-0413">Isomerase</keyword>
<evidence type="ECO:0000313" key="2">
    <source>
        <dbReference type="EMBL" id="MBB5802409.1"/>
    </source>
</evidence>
<dbReference type="Proteomes" id="UP000552097">
    <property type="component" value="Unassembled WGS sequence"/>
</dbReference>
<organism evidence="2 3">
    <name type="scientific">Saccharothrix ecbatanensis</name>
    <dbReference type="NCBI Taxonomy" id="1105145"/>
    <lineage>
        <taxon>Bacteria</taxon>
        <taxon>Bacillati</taxon>
        <taxon>Actinomycetota</taxon>
        <taxon>Actinomycetes</taxon>
        <taxon>Pseudonocardiales</taxon>
        <taxon>Pseudonocardiaceae</taxon>
        <taxon>Saccharothrix</taxon>
    </lineage>
</organism>
<dbReference type="AlphaFoldDB" id="A0A7W9LZY8"/>
<keyword evidence="3" id="KW-1185">Reference proteome</keyword>
<evidence type="ECO:0000313" key="3">
    <source>
        <dbReference type="Proteomes" id="UP000552097"/>
    </source>
</evidence>
<dbReference type="Pfam" id="PF13474">
    <property type="entry name" value="SnoaL_3"/>
    <property type="match status" value="1"/>
</dbReference>
<dbReference type="InterPro" id="IPR032710">
    <property type="entry name" value="NTF2-like_dom_sf"/>
</dbReference>
<proteinExistence type="predicted"/>
<protein>
    <submittedName>
        <fullName evidence="2">Ketosteroid isomerase-like protein</fullName>
    </submittedName>
</protein>
<reference evidence="2 3" key="1">
    <citation type="submission" date="2020-08" db="EMBL/GenBank/DDBJ databases">
        <title>Sequencing the genomes of 1000 actinobacteria strains.</title>
        <authorList>
            <person name="Klenk H.-P."/>
        </authorList>
    </citation>
    <scope>NUCLEOTIDE SEQUENCE [LARGE SCALE GENOMIC DNA]</scope>
    <source>
        <strain evidence="2 3">DSM 45486</strain>
    </source>
</reference>
<dbReference type="InterPro" id="IPR037401">
    <property type="entry name" value="SnoaL-like"/>
</dbReference>
<name>A0A7W9LZY8_9PSEU</name>
<dbReference type="SUPFAM" id="SSF54427">
    <property type="entry name" value="NTF2-like"/>
    <property type="match status" value="1"/>
</dbReference>
<gene>
    <name evidence="2" type="ORF">F4560_002177</name>
</gene>
<feature type="domain" description="SnoaL-like" evidence="1">
    <location>
        <begin position="7"/>
        <end position="130"/>
    </location>
</feature>
<evidence type="ECO:0000259" key="1">
    <source>
        <dbReference type="Pfam" id="PF13474"/>
    </source>
</evidence>
<accession>A0A7W9LZY8</accession>